<dbReference type="InterPro" id="IPR006073">
    <property type="entry name" value="GTP-bd"/>
</dbReference>
<name>A0A6S7KNG9_PARCT</name>
<comment type="caution">
    <text evidence="2">The sequence shown here is derived from an EMBL/GenBank/DDBJ whole genome shotgun (WGS) entry which is preliminary data.</text>
</comment>
<dbReference type="InterPro" id="IPR027417">
    <property type="entry name" value="P-loop_NTPase"/>
</dbReference>
<evidence type="ECO:0000313" key="3">
    <source>
        <dbReference type="Proteomes" id="UP001152795"/>
    </source>
</evidence>
<organism evidence="2 3">
    <name type="scientific">Paramuricea clavata</name>
    <name type="common">Red gorgonian</name>
    <name type="synonym">Violescent sea-whip</name>
    <dbReference type="NCBI Taxonomy" id="317549"/>
    <lineage>
        <taxon>Eukaryota</taxon>
        <taxon>Metazoa</taxon>
        <taxon>Cnidaria</taxon>
        <taxon>Anthozoa</taxon>
        <taxon>Octocorallia</taxon>
        <taxon>Malacalcyonacea</taxon>
        <taxon>Plexauridae</taxon>
        <taxon>Paramuricea</taxon>
    </lineage>
</organism>
<proteinExistence type="predicted"/>
<dbReference type="Pfam" id="PF01926">
    <property type="entry name" value="MMR_HSR1"/>
    <property type="match status" value="1"/>
</dbReference>
<feature type="domain" description="G" evidence="1">
    <location>
        <begin position="53"/>
        <end position="124"/>
    </location>
</feature>
<dbReference type="AlphaFoldDB" id="A0A6S7KNG9"/>
<sequence>MKPLPRDKETLLVEAHSLGLFGPNPDLKKPRAKLVEYINSSGVTGRSMNHVSILLVGLTGGGKSCTINHLLNTKDEIAKTNDSESETRSTQEFIVYGSAPQFEVEELPLGIVDTPGFCDTDGTYQDACNIFSIQDFFRTHPKLTGHYPNLIFVVLKANDNRLKGENSRLTKSLRCVKLLKLVDPINPNVVAVITHACEGPHAFRNVDRWREKMETIKTTVETIISEALKVTAPVVVVENKYGKEDYGLEVVGDYTRLPNKVLQPKNLYDACANVLKNNNDNLGLITLNSIFASSTKVPPPKPGHKVEAKNATSCKLDDEERKFVDVLERTSRG</sequence>
<keyword evidence="3" id="KW-1185">Reference proteome</keyword>
<dbReference type="PANTHER" id="PTHR32046">
    <property type="entry name" value="G DOMAIN-CONTAINING PROTEIN"/>
    <property type="match status" value="1"/>
</dbReference>
<dbReference type="OrthoDB" id="5985928at2759"/>
<dbReference type="SUPFAM" id="SSF52540">
    <property type="entry name" value="P-loop containing nucleoside triphosphate hydrolases"/>
    <property type="match status" value="1"/>
</dbReference>
<dbReference type="PANTHER" id="PTHR32046:SF11">
    <property type="entry name" value="IMMUNE-ASSOCIATED NUCLEOTIDE-BINDING PROTEIN 10-LIKE"/>
    <property type="match status" value="1"/>
</dbReference>
<accession>A0A6S7KNG9</accession>
<feature type="non-terminal residue" evidence="2">
    <location>
        <position position="333"/>
    </location>
</feature>
<evidence type="ECO:0000259" key="1">
    <source>
        <dbReference type="Pfam" id="PF01926"/>
    </source>
</evidence>
<protein>
    <submittedName>
        <fullName evidence="2">GTP-binding A</fullName>
    </submittedName>
</protein>
<evidence type="ECO:0000313" key="2">
    <source>
        <dbReference type="EMBL" id="CAB4028572.1"/>
    </source>
</evidence>
<dbReference type="Proteomes" id="UP001152795">
    <property type="component" value="Unassembled WGS sequence"/>
</dbReference>
<dbReference type="EMBL" id="CACRXK020015566">
    <property type="protein sequence ID" value="CAB4028572.1"/>
    <property type="molecule type" value="Genomic_DNA"/>
</dbReference>
<dbReference type="Gene3D" id="3.40.50.300">
    <property type="entry name" value="P-loop containing nucleotide triphosphate hydrolases"/>
    <property type="match status" value="1"/>
</dbReference>
<gene>
    <name evidence="2" type="ORF">PACLA_8A081974</name>
</gene>
<reference evidence="2" key="1">
    <citation type="submission" date="2020-04" db="EMBL/GenBank/DDBJ databases">
        <authorList>
            <person name="Alioto T."/>
            <person name="Alioto T."/>
            <person name="Gomez Garrido J."/>
        </authorList>
    </citation>
    <scope>NUCLEOTIDE SEQUENCE</scope>
    <source>
        <strain evidence="2">A484AB</strain>
    </source>
</reference>
<dbReference type="GO" id="GO:0005525">
    <property type="term" value="F:GTP binding"/>
    <property type="evidence" value="ECO:0007669"/>
    <property type="project" value="InterPro"/>
</dbReference>